<protein>
    <submittedName>
        <fullName evidence="2">GroES-like protein</fullName>
    </submittedName>
</protein>
<dbReference type="GeneID" id="28832526"/>
<dbReference type="InParanoid" id="A0A194X0H8"/>
<gene>
    <name evidence="2" type="ORF">LY89DRAFT_784578</name>
</gene>
<evidence type="ECO:0000313" key="2">
    <source>
        <dbReference type="EMBL" id="KUJ13703.1"/>
    </source>
</evidence>
<dbReference type="InterPro" id="IPR020843">
    <property type="entry name" value="ER"/>
</dbReference>
<dbReference type="InterPro" id="IPR036291">
    <property type="entry name" value="NAD(P)-bd_dom_sf"/>
</dbReference>
<dbReference type="GO" id="GO:0016491">
    <property type="term" value="F:oxidoreductase activity"/>
    <property type="evidence" value="ECO:0007669"/>
    <property type="project" value="InterPro"/>
</dbReference>
<keyword evidence="3" id="KW-1185">Reference proteome</keyword>
<dbReference type="SUPFAM" id="SSF50129">
    <property type="entry name" value="GroES-like"/>
    <property type="match status" value="1"/>
</dbReference>
<name>A0A194X0H8_MOLSC</name>
<dbReference type="SUPFAM" id="SSF51735">
    <property type="entry name" value="NAD(P)-binding Rossmann-fold domains"/>
    <property type="match status" value="1"/>
</dbReference>
<dbReference type="Pfam" id="PF08240">
    <property type="entry name" value="ADH_N"/>
    <property type="match status" value="1"/>
</dbReference>
<reference evidence="2 3" key="1">
    <citation type="submission" date="2015-10" db="EMBL/GenBank/DDBJ databases">
        <title>Full genome of DAOMC 229536 Phialocephala scopiformis, a fungal endophyte of spruce producing the potent anti-insectan compound rugulosin.</title>
        <authorList>
            <consortium name="DOE Joint Genome Institute"/>
            <person name="Walker A.K."/>
            <person name="Frasz S.L."/>
            <person name="Seifert K.A."/>
            <person name="Miller J.D."/>
            <person name="Mondo S.J."/>
            <person name="Labutti K."/>
            <person name="Lipzen A."/>
            <person name="Dockter R."/>
            <person name="Kennedy M."/>
            <person name="Grigoriev I.V."/>
            <person name="Spatafora J.W."/>
        </authorList>
    </citation>
    <scope>NUCLEOTIDE SEQUENCE [LARGE SCALE GENOMIC DNA]</scope>
    <source>
        <strain evidence="2 3">CBS 120377</strain>
    </source>
</reference>
<evidence type="ECO:0000313" key="3">
    <source>
        <dbReference type="Proteomes" id="UP000070700"/>
    </source>
</evidence>
<dbReference type="Proteomes" id="UP000070700">
    <property type="component" value="Unassembled WGS sequence"/>
</dbReference>
<dbReference type="PANTHER" id="PTHR43482">
    <property type="entry name" value="PROTEIN AST1-RELATED"/>
    <property type="match status" value="1"/>
</dbReference>
<dbReference type="KEGG" id="psco:LY89DRAFT_784578"/>
<dbReference type="OrthoDB" id="3509362at2759"/>
<evidence type="ECO:0000259" key="1">
    <source>
        <dbReference type="SMART" id="SM00829"/>
    </source>
</evidence>
<proteinExistence type="predicted"/>
<dbReference type="AlphaFoldDB" id="A0A194X0H8"/>
<dbReference type="SMART" id="SM00829">
    <property type="entry name" value="PKS_ER"/>
    <property type="match status" value="1"/>
</dbReference>
<dbReference type="InterPro" id="IPR013154">
    <property type="entry name" value="ADH-like_N"/>
</dbReference>
<dbReference type="InterPro" id="IPR011032">
    <property type="entry name" value="GroES-like_sf"/>
</dbReference>
<dbReference type="Gene3D" id="3.90.180.10">
    <property type="entry name" value="Medium-chain alcohol dehydrogenases, catalytic domain"/>
    <property type="match status" value="1"/>
</dbReference>
<dbReference type="RefSeq" id="XP_018068058.1">
    <property type="nucleotide sequence ID" value="XM_018222800.1"/>
</dbReference>
<dbReference type="EMBL" id="KQ947421">
    <property type="protein sequence ID" value="KUJ13703.1"/>
    <property type="molecule type" value="Genomic_DNA"/>
</dbReference>
<dbReference type="InterPro" id="IPR052585">
    <property type="entry name" value="Lipid_raft_assoc_Zn_ADH"/>
</dbReference>
<feature type="domain" description="Enoyl reductase (ER)" evidence="1">
    <location>
        <begin position="18"/>
        <end position="318"/>
    </location>
</feature>
<sequence length="327" mass="34330">MAEKETTLALQLTRPSQTTPPTLTLITLPIPTPKEGQVLVRIHASAIQPSDILNTQGAFPYTTFPRVPGRDFAGTIFSSPSDPSLINQEIYGTSGNTLSFTSDGAHAEYILVPSTAVASKPTNLSFAQAATIGVPFTTAALAVKKGEVKSGERVLVLGANGAVGSAAVQIAGAKGAKVLKGVRGPKGDVDTGADPELSALKEPVDVVIDTVGQPSLTAAAARKLGRAGRLVFIAAPRSGETVLGIEMVDFYRLEKRVEGINTLLYGIESFAEELRSMSGLFEEGKLVVGEGWTEVPLKEGVDAYNRAGKKGGIDKFISTEDRPNIIK</sequence>
<dbReference type="Pfam" id="PF13602">
    <property type="entry name" value="ADH_zinc_N_2"/>
    <property type="match status" value="1"/>
</dbReference>
<dbReference type="Gene3D" id="3.40.50.720">
    <property type="entry name" value="NAD(P)-binding Rossmann-like Domain"/>
    <property type="match status" value="1"/>
</dbReference>
<organism evidence="2 3">
    <name type="scientific">Mollisia scopiformis</name>
    <name type="common">Conifer needle endophyte fungus</name>
    <name type="synonym">Phialocephala scopiformis</name>
    <dbReference type="NCBI Taxonomy" id="149040"/>
    <lineage>
        <taxon>Eukaryota</taxon>
        <taxon>Fungi</taxon>
        <taxon>Dikarya</taxon>
        <taxon>Ascomycota</taxon>
        <taxon>Pezizomycotina</taxon>
        <taxon>Leotiomycetes</taxon>
        <taxon>Helotiales</taxon>
        <taxon>Mollisiaceae</taxon>
        <taxon>Mollisia</taxon>
    </lineage>
</organism>
<accession>A0A194X0H8</accession>
<dbReference type="PANTHER" id="PTHR43482:SF1">
    <property type="entry name" value="PROTEIN AST1-RELATED"/>
    <property type="match status" value="1"/>
</dbReference>